<organism evidence="2 3">
    <name type="scientific">Corynebacterium pilbarense</name>
    <dbReference type="NCBI Taxonomy" id="1288393"/>
    <lineage>
        <taxon>Bacteria</taxon>
        <taxon>Bacillati</taxon>
        <taxon>Actinomycetota</taxon>
        <taxon>Actinomycetes</taxon>
        <taxon>Mycobacteriales</taxon>
        <taxon>Corynebacteriaceae</taxon>
        <taxon>Corynebacterium</taxon>
    </lineage>
</organism>
<dbReference type="Pfam" id="PF20467">
    <property type="entry name" value="MmeI_C"/>
    <property type="match status" value="1"/>
</dbReference>
<dbReference type="RefSeq" id="WP_269027487.1">
    <property type="nucleotide sequence ID" value="NZ_BAABDP010000020.1"/>
</dbReference>
<keyword evidence="3" id="KW-1185">Reference proteome</keyword>
<gene>
    <name evidence="2" type="ORF">NUW87_04820</name>
</gene>
<accession>A0A9Q4IGV1</accession>
<protein>
    <recommendedName>
        <fullName evidence="1">MmeI-like C-terminal domain-containing protein</fullName>
    </recommendedName>
</protein>
<dbReference type="EMBL" id="JANRML010000004">
    <property type="protein sequence ID" value="MCZ2220696.1"/>
    <property type="molecule type" value="Genomic_DNA"/>
</dbReference>
<dbReference type="AlphaFoldDB" id="A0A9Q4IGV1"/>
<name>A0A9Q4IGV1_9CORY</name>
<dbReference type="Proteomes" id="UP001071110">
    <property type="component" value="Unassembled WGS sequence"/>
</dbReference>
<dbReference type="InterPro" id="IPR046818">
    <property type="entry name" value="MmeI_C"/>
</dbReference>
<evidence type="ECO:0000313" key="2">
    <source>
        <dbReference type="EMBL" id="MCZ2220696.1"/>
    </source>
</evidence>
<reference evidence="2" key="1">
    <citation type="submission" date="2022-08" db="EMBL/GenBank/DDBJ databases">
        <title>Corynebacterium sp. nov., isolated from clinical breast specimens.</title>
        <authorList>
            <person name="Zhang T."/>
        </authorList>
    </citation>
    <scope>NUCLEOTIDE SEQUENCE</scope>
    <source>
        <strain evidence="2">CCUG 57942</strain>
    </source>
</reference>
<evidence type="ECO:0000313" key="3">
    <source>
        <dbReference type="Proteomes" id="UP001071110"/>
    </source>
</evidence>
<comment type="caution">
    <text evidence="2">The sequence shown here is derived from an EMBL/GenBank/DDBJ whole genome shotgun (WGS) entry which is preliminary data.</text>
</comment>
<evidence type="ECO:0000259" key="1">
    <source>
        <dbReference type="Pfam" id="PF20467"/>
    </source>
</evidence>
<proteinExistence type="predicted"/>
<sequence length="68" mass="7900">MLEARALHPERSLAKHYNPLAMDPALLDAHKILDREVDNAFGASQRLQTERQRQELLFANYARLVEEQ</sequence>
<feature type="domain" description="MmeI-like C-terminal" evidence="1">
    <location>
        <begin position="1"/>
        <end position="66"/>
    </location>
</feature>